<evidence type="ECO:0000313" key="5">
    <source>
        <dbReference type="EMBL" id="MFC3531152.1"/>
    </source>
</evidence>
<dbReference type="PANTHER" id="PTHR10434:SF9">
    <property type="entry name" value="PHOSPHOLIPID_GLYCEROL ACYLTRANSFERASE DOMAIN-CONTAINING PROTEIN"/>
    <property type="match status" value="1"/>
</dbReference>
<evidence type="ECO:0000259" key="4">
    <source>
        <dbReference type="SMART" id="SM00563"/>
    </source>
</evidence>
<dbReference type="Pfam" id="PF01553">
    <property type="entry name" value="Acyltransferase"/>
    <property type="match status" value="1"/>
</dbReference>
<protein>
    <submittedName>
        <fullName evidence="5">Lysophospholipid acyltransferase family protein</fullName>
    </submittedName>
</protein>
<evidence type="ECO:0000313" key="6">
    <source>
        <dbReference type="Proteomes" id="UP001595741"/>
    </source>
</evidence>
<dbReference type="CDD" id="cd07988">
    <property type="entry name" value="LPLAT_ABO13168-like"/>
    <property type="match status" value="1"/>
</dbReference>
<keyword evidence="3 5" id="KW-0012">Acyltransferase</keyword>
<accession>A0ABV7RD72</accession>
<dbReference type="Proteomes" id="UP001595741">
    <property type="component" value="Unassembled WGS sequence"/>
</dbReference>
<keyword evidence="6" id="KW-1185">Reference proteome</keyword>
<dbReference type="SMART" id="SM00563">
    <property type="entry name" value="PlsC"/>
    <property type="match status" value="1"/>
</dbReference>
<evidence type="ECO:0000256" key="1">
    <source>
        <dbReference type="ARBA" id="ARBA00005189"/>
    </source>
</evidence>
<reference evidence="6" key="1">
    <citation type="journal article" date="2019" name="Int. J. Syst. Evol. Microbiol.">
        <title>The Global Catalogue of Microorganisms (GCM) 10K type strain sequencing project: providing services to taxonomists for standard genome sequencing and annotation.</title>
        <authorList>
            <consortium name="The Broad Institute Genomics Platform"/>
            <consortium name="The Broad Institute Genome Sequencing Center for Infectious Disease"/>
            <person name="Wu L."/>
            <person name="Ma J."/>
        </authorList>
    </citation>
    <scope>NUCLEOTIDE SEQUENCE [LARGE SCALE GENOMIC DNA]</scope>
    <source>
        <strain evidence="6">KCTC 42742</strain>
    </source>
</reference>
<proteinExistence type="predicted"/>
<comment type="pathway">
    <text evidence="1">Lipid metabolism.</text>
</comment>
<dbReference type="EMBL" id="JBHRXN010000009">
    <property type="protein sequence ID" value="MFC3531152.1"/>
    <property type="molecule type" value="Genomic_DNA"/>
</dbReference>
<organism evidence="5 6">
    <name type="scientific">Vogesella facilis</name>
    <dbReference type="NCBI Taxonomy" id="1655232"/>
    <lineage>
        <taxon>Bacteria</taxon>
        <taxon>Pseudomonadati</taxon>
        <taxon>Pseudomonadota</taxon>
        <taxon>Betaproteobacteria</taxon>
        <taxon>Neisseriales</taxon>
        <taxon>Chromobacteriaceae</taxon>
        <taxon>Vogesella</taxon>
    </lineage>
</organism>
<gene>
    <name evidence="5" type="ORF">ACFOLG_03065</name>
</gene>
<name>A0ABV7RD72_9NEIS</name>
<feature type="domain" description="Phospholipid/glycerol acyltransferase" evidence="4">
    <location>
        <begin position="41"/>
        <end position="150"/>
    </location>
</feature>
<dbReference type="PANTHER" id="PTHR10434">
    <property type="entry name" value="1-ACYL-SN-GLYCEROL-3-PHOSPHATE ACYLTRANSFERASE"/>
    <property type="match status" value="1"/>
</dbReference>
<dbReference type="GO" id="GO:0016746">
    <property type="term" value="F:acyltransferase activity"/>
    <property type="evidence" value="ECO:0007669"/>
    <property type="project" value="UniProtKB-KW"/>
</dbReference>
<evidence type="ECO:0000256" key="2">
    <source>
        <dbReference type="ARBA" id="ARBA00022679"/>
    </source>
</evidence>
<dbReference type="SUPFAM" id="SSF69593">
    <property type="entry name" value="Glycerol-3-phosphate (1)-acyltransferase"/>
    <property type="match status" value="1"/>
</dbReference>
<keyword evidence="2" id="KW-0808">Transferase</keyword>
<dbReference type="RefSeq" id="WP_386088235.1">
    <property type="nucleotide sequence ID" value="NZ_JBHRXN010000009.1"/>
</dbReference>
<dbReference type="InterPro" id="IPR002123">
    <property type="entry name" value="Plipid/glycerol_acylTrfase"/>
</dbReference>
<evidence type="ECO:0000256" key="3">
    <source>
        <dbReference type="ARBA" id="ARBA00023315"/>
    </source>
</evidence>
<sequence length="191" mass="21451">MHYTIFDTPVLRTLLHWLSCGVLRLAGWRLHGAFPALDRYVLIGAPHTSNWDFPLTLLFCFAGGAKLYWMGKHTLFIGPLGPLMRWLGGIPVDRRQSNSLVEQMVAVFQRNDRLVVAVPPEGTRARVSKWKTGFYHIACGAGVPVALGYLDFARKQGGVMGVFYPSGDVERDMPLIRARYQGIRGRHPDCQ</sequence>
<comment type="caution">
    <text evidence="5">The sequence shown here is derived from an EMBL/GenBank/DDBJ whole genome shotgun (WGS) entry which is preliminary data.</text>
</comment>